<proteinExistence type="predicted"/>
<dbReference type="AlphaFoldDB" id="A0A3M3XUI3"/>
<organism evidence="1 2">
    <name type="scientific">Pseudomonas fluorescens</name>
    <dbReference type="NCBI Taxonomy" id="294"/>
    <lineage>
        <taxon>Bacteria</taxon>
        <taxon>Pseudomonadati</taxon>
        <taxon>Pseudomonadota</taxon>
        <taxon>Gammaproteobacteria</taxon>
        <taxon>Pseudomonadales</taxon>
        <taxon>Pseudomonadaceae</taxon>
        <taxon>Pseudomonas</taxon>
    </lineage>
</organism>
<sequence>MPTIKRHIETLQKEGFHSVVYELKGRIDLKRLGRHFNMMLKRRHPDVTNYHFFWFRTKESVIVSYVGNMFLVDAVEDFMNKAIQIGIAGTADEVFSGRDKGLFMGKLKQCLTHFSPKPSTRSYGGSQLGPI</sequence>
<name>A0A3M3XUI3_PSEFL</name>
<reference evidence="1 2" key="1">
    <citation type="submission" date="2018-06" db="EMBL/GenBank/DDBJ databases">
        <authorList>
            <consortium name="Pathogen Informatics"/>
            <person name="Doyle S."/>
        </authorList>
    </citation>
    <scope>NUCLEOTIDE SEQUENCE [LARGE SCALE GENOMIC DNA]</scope>
    <source>
        <strain evidence="1 2">NCTC10038</strain>
    </source>
</reference>
<evidence type="ECO:0000313" key="1">
    <source>
        <dbReference type="EMBL" id="SQF91892.1"/>
    </source>
</evidence>
<evidence type="ECO:0000313" key="2">
    <source>
        <dbReference type="Proteomes" id="UP000248640"/>
    </source>
</evidence>
<dbReference type="EMBL" id="LS483372">
    <property type="protein sequence ID" value="SQF91892.1"/>
    <property type="molecule type" value="Genomic_DNA"/>
</dbReference>
<protein>
    <submittedName>
        <fullName evidence="1">Uncharacterized protein</fullName>
    </submittedName>
</protein>
<dbReference type="Proteomes" id="UP000248640">
    <property type="component" value="Chromosome 1"/>
</dbReference>
<accession>A0A3M3XUI3</accession>
<dbReference type="RefSeq" id="WP_096236941.1">
    <property type="nucleotide sequence ID" value="NZ_CBCRXZ010000002.1"/>
</dbReference>
<dbReference type="GeneID" id="61639204"/>
<gene>
    <name evidence="1" type="ORF">NCTC10038_03320</name>
</gene>